<evidence type="ECO:0000256" key="6">
    <source>
        <dbReference type="ARBA" id="ARBA00022989"/>
    </source>
</evidence>
<reference evidence="12" key="1">
    <citation type="submission" date="2016-11" db="EMBL/GenBank/DDBJ databases">
        <title>Actinomyces gypaetusis sp. nov. isolated from Gypaetus barbatus in Qinghai Tibet Plateau China.</title>
        <authorList>
            <person name="Meng X."/>
        </authorList>
    </citation>
    <scope>NUCLEOTIDE SEQUENCE [LARGE SCALE GENOMIC DNA]</scope>
    <source>
        <strain evidence="12">DSM 15383</strain>
    </source>
</reference>
<evidence type="ECO:0000313" key="11">
    <source>
        <dbReference type="EMBL" id="OKL50020.1"/>
    </source>
</evidence>
<evidence type="ECO:0000256" key="5">
    <source>
        <dbReference type="ARBA" id="ARBA00022927"/>
    </source>
</evidence>
<dbReference type="RefSeq" id="WP_075361347.1">
    <property type="nucleotide sequence ID" value="NZ_MPDM01000003.1"/>
</dbReference>
<evidence type="ECO:0000256" key="10">
    <source>
        <dbReference type="RuleBase" id="RU365087"/>
    </source>
</evidence>
<keyword evidence="12" id="KW-1185">Reference proteome</keyword>
<dbReference type="GO" id="GO:0005886">
    <property type="term" value="C:plasma membrane"/>
    <property type="evidence" value="ECO:0007669"/>
    <property type="project" value="UniProtKB-SubCell"/>
</dbReference>
<keyword evidence="6 10" id="KW-1133">Transmembrane helix</keyword>
<dbReference type="Pfam" id="PF03840">
    <property type="entry name" value="SecG"/>
    <property type="match status" value="1"/>
</dbReference>
<keyword evidence="10" id="KW-1003">Cell membrane</keyword>
<evidence type="ECO:0000256" key="3">
    <source>
        <dbReference type="ARBA" id="ARBA00022448"/>
    </source>
</evidence>
<comment type="similarity">
    <text evidence="2 10">Belongs to the SecG family.</text>
</comment>
<comment type="function">
    <text evidence="9 10">Involved in protein export. Participates in an early event of protein translocation.</text>
</comment>
<accession>A0A1Q5PRH6</accession>
<dbReference type="AlphaFoldDB" id="A0A1Q5PRH6"/>
<dbReference type="InterPro" id="IPR004692">
    <property type="entry name" value="SecG"/>
</dbReference>
<gene>
    <name evidence="11" type="ORF">BM477_03785</name>
</gene>
<keyword evidence="8 10" id="KW-0472">Membrane</keyword>
<keyword evidence="5 10" id="KW-0653">Protein transport</keyword>
<keyword evidence="3 10" id="KW-0813">Transport</keyword>
<sequence>MDVLILICQILVFILSLILIGLVLLSKGNGSVSDMFGGGVSSTAASSGVAARNLRVITVTTTSAWVILIILLGVLIKFAA</sequence>
<dbReference type="STRING" id="156892.BM477_03785"/>
<name>A0A1Q5PRH6_9ACTO</name>
<comment type="caution">
    <text evidence="10">Lacks conserved residue(s) required for the propagation of feature annotation.</text>
</comment>
<dbReference type="NCBIfam" id="TIGR00810">
    <property type="entry name" value="secG"/>
    <property type="match status" value="1"/>
</dbReference>
<dbReference type="EMBL" id="MPDM01000003">
    <property type="protein sequence ID" value="OKL50020.1"/>
    <property type="molecule type" value="Genomic_DNA"/>
</dbReference>
<keyword evidence="4 10" id="KW-0812">Transmembrane</keyword>
<evidence type="ECO:0000256" key="2">
    <source>
        <dbReference type="ARBA" id="ARBA00008445"/>
    </source>
</evidence>
<evidence type="ECO:0000256" key="7">
    <source>
        <dbReference type="ARBA" id="ARBA00023010"/>
    </source>
</evidence>
<proteinExistence type="inferred from homology"/>
<protein>
    <recommendedName>
        <fullName evidence="10">Protein-export membrane protein SecG</fullName>
    </recommendedName>
</protein>
<organism evidence="11 12">
    <name type="scientific">Boudabousia marimammalium</name>
    <dbReference type="NCBI Taxonomy" id="156892"/>
    <lineage>
        <taxon>Bacteria</taxon>
        <taxon>Bacillati</taxon>
        <taxon>Actinomycetota</taxon>
        <taxon>Actinomycetes</taxon>
        <taxon>Actinomycetales</taxon>
        <taxon>Actinomycetaceae</taxon>
        <taxon>Boudabousia</taxon>
    </lineage>
</organism>
<dbReference type="GO" id="GO:0015450">
    <property type="term" value="F:protein-transporting ATPase activity"/>
    <property type="evidence" value="ECO:0007669"/>
    <property type="project" value="UniProtKB-UniRule"/>
</dbReference>
<comment type="caution">
    <text evidence="11">The sequence shown here is derived from an EMBL/GenBank/DDBJ whole genome shotgun (WGS) entry which is preliminary data.</text>
</comment>
<feature type="transmembrane region" description="Helical" evidence="10">
    <location>
        <begin position="54"/>
        <end position="76"/>
    </location>
</feature>
<evidence type="ECO:0000256" key="8">
    <source>
        <dbReference type="ARBA" id="ARBA00023136"/>
    </source>
</evidence>
<dbReference type="GO" id="GO:0009306">
    <property type="term" value="P:protein secretion"/>
    <property type="evidence" value="ECO:0007669"/>
    <property type="project" value="UniProtKB-UniRule"/>
</dbReference>
<evidence type="ECO:0000256" key="1">
    <source>
        <dbReference type="ARBA" id="ARBA00004141"/>
    </source>
</evidence>
<evidence type="ECO:0000313" key="12">
    <source>
        <dbReference type="Proteomes" id="UP000186465"/>
    </source>
</evidence>
<keyword evidence="7 10" id="KW-0811">Translocation</keyword>
<dbReference type="Proteomes" id="UP000186465">
    <property type="component" value="Unassembled WGS sequence"/>
</dbReference>
<comment type="subcellular location">
    <subcellularLocation>
        <location evidence="10">Cell membrane</location>
        <topology evidence="10">Multi-pass membrane protein</topology>
    </subcellularLocation>
    <subcellularLocation>
        <location evidence="1">Membrane</location>
        <topology evidence="1">Multi-pass membrane protein</topology>
    </subcellularLocation>
</comment>
<evidence type="ECO:0000256" key="9">
    <source>
        <dbReference type="ARBA" id="ARBA00025182"/>
    </source>
</evidence>
<evidence type="ECO:0000256" key="4">
    <source>
        <dbReference type="ARBA" id="ARBA00022692"/>
    </source>
</evidence>